<gene>
    <name evidence="2" type="ORF">JQS43_19620</name>
</gene>
<proteinExistence type="predicted"/>
<feature type="transmembrane region" description="Helical" evidence="1">
    <location>
        <begin position="116"/>
        <end position="136"/>
    </location>
</feature>
<dbReference type="AlphaFoldDB" id="A0A895YE87"/>
<feature type="transmembrane region" description="Helical" evidence="1">
    <location>
        <begin position="173"/>
        <end position="191"/>
    </location>
</feature>
<protein>
    <submittedName>
        <fullName evidence="2">DUF3592 domain-containing protein</fullName>
    </submittedName>
</protein>
<reference evidence="2" key="1">
    <citation type="submission" date="2021-02" db="EMBL/GenBank/DDBJ databases">
        <title>Natrosporangium hydrolyticum gen. nov., sp. nov, a haloalkaliphilic actinobacterium from a soda solonchak soil.</title>
        <authorList>
            <person name="Sorokin D.Y."/>
            <person name="Khijniak T.V."/>
            <person name="Zakharycheva A.P."/>
            <person name="Boueva O.V."/>
            <person name="Ariskina E.V."/>
            <person name="Hahnke R.L."/>
            <person name="Bunk B."/>
            <person name="Sproer C."/>
            <person name="Schumann P."/>
            <person name="Evtushenko L.I."/>
            <person name="Kublanov I.V."/>
        </authorList>
    </citation>
    <scope>NUCLEOTIDE SEQUENCE</scope>
    <source>
        <strain evidence="2">DSM 106523</strain>
    </source>
</reference>
<feature type="transmembrane region" description="Helical" evidence="1">
    <location>
        <begin position="9"/>
        <end position="27"/>
    </location>
</feature>
<accession>A0A895YE87</accession>
<dbReference type="KEGG" id="nhy:JQS43_19620"/>
<dbReference type="EMBL" id="CP070499">
    <property type="protein sequence ID" value="QSB13753.1"/>
    <property type="molecule type" value="Genomic_DNA"/>
</dbReference>
<evidence type="ECO:0000256" key="1">
    <source>
        <dbReference type="SAM" id="Phobius"/>
    </source>
</evidence>
<keyword evidence="1" id="KW-0812">Transmembrane</keyword>
<organism evidence="2 3">
    <name type="scientific">Natronosporangium hydrolyticum</name>
    <dbReference type="NCBI Taxonomy" id="2811111"/>
    <lineage>
        <taxon>Bacteria</taxon>
        <taxon>Bacillati</taxon>
        <taxon>Actinomycetota</taxon>
        <taxon>Actinomycetes</taxon>
        <taxon>Micromonosporales</taxon>
        <taxon>Micromonosporaceae</taxon>
        <taxon>Natronosporangium</taxon>
    </lineage>
</organism>
<sequence length="231" mass="24944">MKLSGLHRGLLAFAAVLAMIGTAAFLIRLEGSDRELRRHGDPVSATVTDERRLPHAPRSVTQSVTYHYGGEEFTGAVRCSMDCPEMGEQLTIYVEEDNPERFVSSRGGSAAPWRGLLWGALIPAFVGTLCIIAGMLMSYMRRVAEPDHFFSIPQSSRPDPDQSAKKLATKRDMFAYIAGVAGALTLLGAILVNDPAAQLMGGVLALLLLAAAFLRGRFVSKRADAEKSPPL</sequence>
<evidence type="ECO:0000313" key="3">
    <source>
        <dbReference type="Proteomes" id="UP000662857"/>
    </source>
</evidence>
<keyword evidence="1" id="KW-0472">Membrane</keyword>
<dbReference type="Proteomes" id="UP000662857">
    <property type="component" value="Chromosome"/>
</dbReference>
<keyword evidence="3" id="KW-1185">Reference proteome</keyword>
<name>A0A895YE87_9ACTN</name>
<feature type="transmembrane region" description="Helical" evidence="1">
    <location>
        <begin position="197"/>
        <end position="214"/>
    </location>
</feature>
<evidence type="ECO:0000313" key="2">
    <source>
        <dbReference type="EMBL" id="QSB13753.1"/>
    </source>
</evidence>
<keyword evidence="1" id="KW-1133">Transmembrane helix</keyword>